<feature type="domain" description="Isochorismatase-like" evidence="8">
    <location>
        <begin position="10"/>
        <end position="182"/>
    </location>
</feature>
<dbReference type="InterPro" id="IPR052347">
    <property type="entry name" value="Isochorismatase_Nicotinamidase"/>
</dbReference>
<keyword evidence="4" id="KW-0378">Hydrolase</keyword>
<keyword evidence="3" id="KW-0479">Metal-binding</keyword>
<evidence type="ECO:0000256" key="4">
    <source>
        <dbReference type="ARBA" id="ARBA00022801"/>
    </source>
</evidence>
<evidence type="ECO:0000259" key="8">
    <source>
        <dbReference type="Pfam" id="PF00857"/>
    </source>
</evidence>
<comment type="pathway">
    <text evidence="5">Cofactor biosynthesis; nicotinate biosynthesis; nicotinate from nicotinamide: step 1/1.</text>
</comment>
<dbReference type="OrthoDB" id="9791276at2"/>
<dbReference type="PANTHER" id="PTHR11080">
    <property type="entry name" value="PYRAZINAMIDASE/NICOTINAMIDASE"/>
    <property type="match status" value="1"/>
</dbReference>
<keyword evidence="10" id="KW-1185">Reference proteome</keyword>
<proteinExistence type="inferred from homology"/>
<comment type="caution">
    <text evidence="9">The sequence shown here is derived from an EMBL/GenBank/DDBJ whole genome shotgun (WGS) entry which is preliminary data.</text>
</comment>
<dbReference type="Gene3D" id="3.40.50.850">
    <property type="entry name" value="Isochorismatase-like"/>
    <property type="match status" value="1"/>
</dbReference>
<evidence type="ECO:0000256" key="1">
    <source>
        <dbReference type="ARBA" id="ARBA00006336"/>
    </source>
</evidence>
<evidence type="ECO:0000256" key="2">
    <source>
        <dbReference type="ARBA" id="ARBA00022642"/>
    </source>
</evidence>
<gene>
    <name evidence="9" type="ORF">CWI81_05820</name>
</gene>
<accession>A0A432ZL93</accession>
<dbReference type="InterPro" id="IPR000868">
    <property type="entry name" value="Isochorismatase-like_dom"/>
</dbReference>
<dbReference type="PANTHER" id="PTHR11080:SF2">
    <property type="entry name" value="LD05707P"/>
    <property type="match status" value="1"/>
</dbReference>
<comment type="similarity">
    <text evidence="1">Belongs to the isochorismatase family.</text>
</comment>
<dbReference type="InterPro" id="IPR036380">
    <property type="entry name" value="Isochorismatase-like_sf"/>
</dbReference>
<dbReference type="EMBL" id="PIQF01000001">
    <property type="protein sequence ID" value="RUO77992.1"/>
    <property type="molecule type" value="Genomic_DNA"/>
</dbReference>
<dbReference type="RefSeq" id="WP_126784322.1">
    <property type="nucleotide sequence ID" value="NZ_PIQF01000001.1"/>
</dbReference>
<dbReference type="SUPFAM" id="SSF52499">
    <property type="entry name" value="Isochorismatase-like hydrolases"/>
    <property type="match status" value="1"/>
</dbReference>
<evidence type="ECO:0000313" key="10">
    <source>
        <dbReference type="Proteomes" id="UP000287908"/>
    </source>
</evidence>
<sequence>MNLTFEQGDALIVVDVQNDFCPGGKLALDEGDEVVPVINAMMAQARQADIPIFASRDWHPRHHVSFDERGGPWPEHCVQDTEGAEFHPELSLPSETRLISKGARFDVDQYSAFDKTGLTSELVHLDIRRVWVVGLALEVCVKATALDAANNNYETILVKDGTRFIDKADAEKAYSELEAAGVTFN</sequence>
<dbReference type="Proteomes" id="UP000287908">
    <property type="component" value="Unassembled WGS sequence"/>
</dbReference>
<dbReference type="GO" id="GO:0046872">
    <property type="term" value="F:metal ion binding"/>
    <property type="evidence" value="ECO:0007669"/>
    <property type="project" value="UniProtKB-KW"/>
</dbReference>
<evidence type="ECO:0000256" key="5">
    <source>
        <dbReference type="ARBA" id="ARBA00037900"/>
    </source>
</evidence>
<evidence type="ECO:0000313" key="9">
    <source>
        <dbReference type="EMBL" id="RUO77992.1"/>
    </source>
</evidence>
<evidence type="ECO:0000256" key="6">
    <source>
        <dbReference type="ARBA" id="ARBA00039017"/>
    </source>
</evidence>
<evidence type="ECO:0000256" key="3">
    <source>
        <dbReference type="ARBA" id="ARBA00022723"/>
    </source>
</evidence>
<dbReference type="GO" id="GO:0008936">
    <property type="term" value="F:nicotinamidase activity"/>
    <property type="evidence" value="ECO:0007669"/>
    <property type="project" value="UniProtKB-EC"/>
</dbReference>
<keyword evidence="2" id="KW-0662">Pyridine nucleotide biosynthesis</keyword>
<name>A0A432ZL93_9GAMM</name>
<evidence type="ECO:0000256" key="7">
    <source>
        <dbReference type="ARBA" id="ARBA00043224"/>
    </source>
</evidence>
<protein>
    <recommendedName>
        <fullName evidence="6">nicotinamidase</fullName>
        <ecNumber evidence="6">3.5.1.19</ecNumber>
    </recommendedName>
    <alternativeName>
        <fullName evidence="7">Nicotinamide deamidase</fullName>
    </alternativeName>
</protein>
<dbReference type="GO" id="GO:0019363">
    <property type="term" value="P:pyridine nucleotide biosynthetic process"/>
    <property type="evidence" value="ECO:0007669"/>
    <property type="project" value="UniProtKB-KW"/>
</dbReference>
<reference evidence="9 10" key="1">
    <citation type="journal article" date="2011" name="Front. Microbiol.">
        <title>Genomic signatures of strain selection and enhancement in Bacillus atrophaeus var. globigii, a historical biowarfare simulant.</title>
        <authorList>
            <person name="Gibbons H.S."/>
            <person name="Broomall S.M."/>
            <person name="McNew L.A."/>
            <person name="Daligault H."/>
            <person name="Chapman C."/>
            <person name="Bruce D."/>
            <person name="Karavis M."/>
            <person name="Krepps M."/>
            <person name="McGregor P.A."/>
            <person name="Hong C."/>
            <person name="Park K.H."/>
            <person name="Akmal A."/>
            <person name="Feldman A."/>
            <person name="Lin J.S."/>
            <person name="Chang W.E."/>
            <person name="Higgs B.W."/>
            <person name="Demirev P."/>
            <person name="Lindquist J."/>
            <person name="Liem A."/>
            <person name="Fochler E."/>
            <person name="Read T.D."/>
            <person name="Tapia R."/>
            <person name="Johnson S."/>
            <person name="Bishop-Lilly K.A."/>
            <person name="Detter C."/>
            <person name="Han C."/>
            <person name="Sozhamannan S."/>
            <person name="Rosenzweig C.N."/>
            <person name="Skowronski E.W."/>
        </authorList>
    </citation>
    <scope>NUCLEOTIDE SEQUENCE [LARGE SCALE GENOMIC DNA]</scope>
    <source>
        <strain evidence="9 10">CL-SP19</strain>
    </source>
</reference>
<dbReference type="Pfam" id="PF00857">
    <property type="entry name" value="Isochorismatase"/>
    <property type="match status" value="1"/>
</dbReference>
<organism evidence="9 10">
    <name type="scientific">Idiomarina seosinensis</name>
    <dbReference type="NCBI Taxonomy" id="281739"/>
    <lineage>
        <taxon>Bacteria</taxon>
        <taxon>Pseudomonadati</taxon>
        <taxon>Pseudomonadota</taxon>
        <taxon>Gammaproteobacteria</taxon>
        <taxon>Alteromonadales</taxon>
        <taxon>Idiomarinaceae</taxon>
        <taxon>Idiomarina</taxon>
    </lineage>
</organism>
<dbReference type="AlphaFoldDB" id="A0A432ZL93"/>
<dbReference type="EC" id="3.5.1.19" evidence="6"/>